<dbReference type="HOGENOM" id="CLU_3317474_0_0_11"/>
<evidence type="ECO:0000313" key="3">
    <source>
        <dbReference type="Proteomes" id="UP000008043"/>
    </source>
</evidence>
<organism evidence="2 3">
    <name type="scientific">Streptomyces davaonensis (strain DSM 101723 / JCM 4913 / KCC S-0913 / 768)</name>
    <dbReference type="NCBI Taxonomy" id="1214101"/>
    <lineage>
        <taxon>Bacteria</taxon>
        <taxon>Bacillati</taxon>
        <taxon>Actinomycetota</taxon>
        <taxon>Actinomycetes</taxon>
        <taxon>Kitasatosporales</taxon>
        <taxon>Streptomycetaceae</taxon>
        <taxon>Streptomyces</taxon>
    </lineage>
</organism>
<reference evidence="2 3" key="1">
    <citation type="journal article" date="2012" name="J. Bacteriol.">
        <title>Genome sequence of the bacterium Streptomyces davawensis JCM 4913 and heterologous production of the unique antibiotic roseoflavin.</title>
        <authorList>
            <person name="Jankowitsch F."/>
            <person name="Schwarz J."/>
            <person name="Ruckert C."/>
            <person name="Gust B."/>
            <person name="Szczepanowski R."/>
            <person name="Blom J."/>
            <person name="Pelzer S."/>
            <person name="Kalinowski J."/>
            <person name="Mack M."/>
        </authorList>
    </citation>
    <scope>NUCLEOTIDE SEQUENCE [LARGE SCALE GENOMIC DNA]</scope>
    <source>
        <strain evidence="3">DSM 101723 / JCM 4913 / KCC S-0913 / 768</strain>
    </source>
</reference>
<dbReference type="Proteomes" id="UP000008043">
    <property type="component" value="Chromosome"/>
</dbReference>
<dbReference type="EMBL" id="HE971709">
    <property type="protein sequence ID" value="CCK32048.1"/>
    <property type="molecule type" value="Genomic_DNA"/>
</dbReference>
<feature type="region of interest" description="Disordered" evidence="1">
    <location>
        <begin position="1"/>
        <end position="39"/>
    </location>
</feature>
<dbReference type="STRING" id="1214101.BN159_7669"/>
<evidence type="ECO:0000256" key="1">
    <source>
        <dbReference type="SAM" id="MobiDB-lite"/>
    </source>
</evidence>
<protein>
    <submittedName>
        <fullName evidence="2">Uncharacterized protein</fullName>
    </submittedName>
</protein>
<dbReference type="KEGG" id="sdv:BN159_7669"/>
<accession>K4RE60</accession>
<name>K4RE60_STRDJ</name>
<gene>
    <name evidence="2" type="ORF">BN159_7669</name>
</gene>
<keyword evidence="3" id="KW-1185">Reference proteome</keyword>
<evidence type="ECO:0000313" key="2">
    <source>
        <dbReference type="EMBL" id="CCK32048.1"/>
    </source>
</evidence>
<sequence>MSQPGAGASTPPPQGAPPAPNSAGTSGETGTPLPPPAGL</sequence>
<dbReference type="AlphaFoldDB" id="K4RE60"/>
<feature type="compositionally biased region" description="Pro residues" evidence="1">
    <location>
        <begin position="10"/>
        <end position="20"/>
    </location>
</feature>
<proteinExistence type="predicted"/>